<evidence type="ECO:0000256" key="9">
    <source>
        <dbReference type="ARBA" id="ARBA00023054"/>
    </source>
</evidence>
<dbReference type="GO" id="GO:0051301">
    <property type="term" value="P:cell division"/>
    <property type="evidence" value="ECO:0007669"/>
    <property type="project" value="UniProtKB-KW"/>
</dbReference>
<dbReference type="InParanoid" id="G4TEK3"/>
<dbReference type="CDD" id="cd01364">
    <property type="entry name" value="KISc_BimC_Eg5"/>
    <property type="match status" value="1"/>
</dbReference>
<dbReference type="GO" id="GO:0000073">
    <property type="term" value="P:initial mitotic spindle pole body separation"/>
    <property type="evidence" value="ECO:0007669"/>
    <property type="project" value="UniProtKB-ARBA"/>
</dbReference>
<dbReference type="PANTHER" id="PTHR47970:SF12">
    <property type="entry name" value="KINESIN FAMILY MEMBER 11"/>
    <property type="match status" value="1"/>
</dbReference>
<dbReference type="OMA" id="PFDMVFG"/>
<dbReference type="FunFam" id="3.40.850.10:FF:000051">
    <property type="entry name" value="Kinesin-like protein bimC"/>
    <property type="match status" value="1"/>
</dbReference>
<feature type="compositionally biased region" description="Low complexity" evidence="16">
    <location>
        <begin position="206"/>
        <end position="222"/>
    </location>
</feature>
<dbReference type="GO" id="GO:0005876">
    <property type="term" value="C:spindle microtubule"/>
    <property type="evidence" value="ECO:0007669"/>
    <property type="project" value="TreeGrafter"/>
</dbReference>
<feature type="region of interest" description="Disordered" evidence="16">
    <location>
        <begin position="192"/>
        <end position="232"/>
    </location>
</feature>
<feature type="compositionally biased region" description="Low complexity" evidence="16">
    <location>
        <begin position="1082"/>
        <end position="1091"/>
    </location>
</feature>
<dbReference type="InterPro" id="IPR036961">
    <property type="entry name" value="Kinesin_motor_dom_sf"/>
</dbReference>
<keyword evidence="11" id="KW-0206">Cytoskeleton</keyword>
<evidence type="ECO:0000256" key="3">
    <source>
        <dbReference type="ARBA" id="ARBA00022553"/>
    </source>
</evidence>
<sequence>MGSNSVVSSTGPGIGLTRTATLPGLEAESNIQVVVRCRGRSAREKSEGSANIVHIEGTMSNEVVIQTAAAKTELGVTTPAATKTYPFDRVFGHAADQAMVYSEVVKPMLEEVLLGYNCTLFAYGQTGTGKTYTMQGDLTPSISGGPSAGAGMIPRVLSNLFAHLEANVPDYSVKVTYVELYNEELRDLLSPSLSAPLGSEQPMSKGTGSSAGQYSSQAQAAGNNRDPGPKIFEDARGGVFIQGLEESYVRNAHEAIEQLRKGSHRRQIAATKFNDHSSRSHSVFTVTVHTKMKETGASGSAGGVAGEDYIRTGKLNLVDLAGSENIGRSGAENMRAREAGNINMSLLALGRVINALVAKHAHIPYRESKLTRLLQDSLGGKTKTCIIATISPAQSNLEETFSTLDYALKAKSISNKPEVNQKMTRNSLLKEYIGLIECLKADLLAAREKNGIYMSKESWDDMSKEQSALRQAHIDAKQQCDDLEAQIRIIREELTESLGMLMKRDGELANTKKTLEKTAADLEATTEELATTTQMHVEEKVLREAHAETEEQLDSVARGLRNVASESVADVRGLWEKVERKERVRAQNAGAVRNHADVLAEGTDALAAGLAEFVGVQAKITGSMRSRMEDFRESELQSLNAFSSQVKTSIESLNEAIRAIGLNEKEGSASMDHLQQLVQTTSDTIQNSFETWAGGLKKQCTTLVEELQGVISDNCQAAETAMQTSADTYKMLVDETVTHLKREKELVGEARDLVQEAVSSEVKRLNEQNTLLRQMLESEERKTLELQEDLLSNMSSLVKRFVSSRTESLHAAGQKVQGVVRKGAKEMESFGKQHGRAVDDVLRHGDRVVQEVSDKAQRGRAAGEDALRAVRAVDSKARLSARDMRDGLEGRIDGQLEELRKQKETLSKGAATGESFIPGNTGFNVRKQGFEQARQTKRARVALTESMSAELQQGYRDLQSGLSSTTNNASQTILKLLDEETSLRQTTQSYKANTQKQLGSLRQATRALVESGTRDDTPTGTTPRKRTWDYDDEWERTKSREAVLREWAVRQQLQEQAKRDEVQRQRLSNASSRPTESPDVVETASAASEEATPVRVEEPLKRPESEVEADDEVDAVIVAAEINARPPPPPYSTISKVPGPAPSASTTRTSSRQSPMGTSQLPSRPPSKIGSMPRTVSGKAAQPLVERANVGTRTKRVR</sequence>
<accession>G4TEK3</accession>
<evidence type="ECO:0000256" key="16">
    <source>
        <dbReference type="SAM" id="MobiDB-lite"/>
    </source>
</evidence>
<dbReference type="InterPro" id="IPR019821">
    <property type="entry name" value="Kinesin_motor_CS"/>
</dbReference>
<organism evidence="18 19">
    <name type="scientific">Serendipita indica (strain DSM 11827)</name>
    <name type="common">Root endophyte fungus</name>
    <name type="synonym">Piriformospora indica</name>
    <dbReference type="NCBI Taxonomy" id="1109443"/>
    <lineage>
        <taxon>Eukaryota</taxon>
        <taxon>Fungi</taxon>
        <taxon>Dikarya</taxon>
        <taxon>Basidiomycota</taxon>
        <taxon>Agaricomycotina</taxon>
        <taxon>Agaricomycetes</taxon>
        <taxon>Sebacinales</taxon>
        <taxon>Serendipitaceae</taxon>
        <taxon>Serendipita</taxon>
    </lineage>
</organism>
<evidence type="ECO:0000256" key="1">
    <source>
        <dbReference type="ARBA" id="ARBA00004245"/>
    </source>
</evidence>
<feature type="coiled-coil region" evidence="15">
    <location>
        <begin position="466"/>
        <end position="532"/>
    </location>
</feature>
<dbReference type="GO" id="GO:0008574">
    <property type="term" value="F:plus-end-directed microtubule motor activity"/>
    <property type="evidence" value="ECO:0007669"/>
    <property type="project" value="TreeGrafter"/>
</dbReference>
<feature type="compositionally biased region" description="Low complexity" evidence="16">
    <location>
        <begin position="1142"/>
        <end position="1155"/>
    </location>
</feature>
<name>G4TEK3_SERID</name>
<dbReference type="eggNOG" id="KOG0243">
    <property type="taxonomic scope" value="Eukaryota"/>
</dbReference>
<feature type="region of interest" description="Disordered" evidence="16">
    <location>
        <begin position="1054"/>
        <end position="1198"/>
    </location>
</feature>
<dbReference type="SUPFAM" id="SSF52540">
    <property type="entry name" value="P-loop containing nucleoside triphosphate hydrolases"/>
    <property type="match status" value="1"/>
</dbReference>
<evidence type="ECO:0000313" key="18">
    <source>
        <dbReference type="EMBL" id="CCA69752.1"/>
    </source>
</evidence>
<dbReference type="FunCoup" id="G4TEK3">
    <property type="interactions" value="546"/>
</dbReference>
<comment type="caution">
    <text evidence="18">The sequence shown here is derived from an EMBL/GenBank/DDBJ whole genome shotgun (WGS) entry which is preliminary data.</text>
</comment>
<dbReference type="EMBL" id="CAFZ01000062">
    <property type="protein sequence ID" value="CCA69752.1"/>
    <property type="molecule type" value="Genomic_DNA"/>
</dbReference>
<dbReference type="GO" id="GO:0005524">
    <property type="term" value="F:ATP binding"/>
    <property type="evidence" value="ECO:0007669"/>
    <property type="project" value="UniProtKB-UniRule"/>
</dbReference>
<dbReference type="InterPro" id="IPR001752">
    <property type="entry name" value="Kinesin_motor_dom"/>
</dbReference>
<feature type="compositionally biased region" description="Polar residues" evidence="16">
    <location>
        <begin position="1065"/>
        <end position="1075"/>
    </location>
</feature>
<comment type="similarity">
    <text evidence="13">Belongs to the TRAFAC class myosin-kinesin ATPase superfamily. Kinesin family. KIN-5/BimC subfamily.</text>
</comment>
<dbReference type="OrthoDB" id="3176171at2759"/>
<keyword evidence="5" id="KW-0493">Microtubule</keyword>
<dbReference type="PANTHER" id="PTHR47970">
    <property type="entry name" value="KINESIN-LIKE PROTEIN KIF11"/>
    <property type="match status" value="1"/>
</dbReference>
<keyword evidence="6 14" id="KW-0547">Nucleotide-binding</keyword>
<dbReference type="GO" id="GO:0072686">
    <property type="term" value="C:mitotic spindle"/>
    <property type="evidence" value="ECO:0007669"/>
    <property type="project" value="TreeGrafter"/>
</dbReference>
<evidence type="ECO:0000256" key="11">
    <source>
        <dbReference type="ARBA" id="ARBA00023212"/>
    </source>
</evidence>
<dbReference type="InterPro" id="IPR047241">
    <property type="entry name" value="KIF11-like_kin_motor_dom"/>
</dbReference>
<keyword evidence="9 15" id="KW-0175">Coiled coil</keyword>
<dbReference type="Proteomes" id="UP000007148">
    <property type="component" value="Unassembled WGS sequence"/>
</dbReference>
<dbReference type="AlphaFoldDB" id="G4TEK3"/>
<dbReference type="PRINTS" id="PR00380">
    <property type="entry name" value="KINESINHEAVY"/>
</dbReference>
<dbReference type="InterPro" id="IPR025901">
    <property type="entry name" value="Kinesin-assoc_MT-bd_dom"/>
</dbReference>
<evidence type="ECO:0000256" key="10">
    <source>
        <dbReference type="ARBA" id="ARBA00023175"/>
    </source>
</evidence>
<reference evidence="18 19" key="1">
    <citation type="journal article" date="2011" name="PLoS Pathog.">
        <title>Endophytic Life Strategies Decoded by Genome and Transcriptome Analyses of the Mutualistic Root Symbiont Piriformospora indica.</title>
        <authorList>
            <person name="Zuccaro A."/>
            <person name="Lahrmann U."/>
            <person name="Guldener U."/>
            <person name="Langen G."/>
            <person name="Pfiffi S."/>
            <person name="Biedenkopf D."/>
            <person name="Wong P."/>
            <person name="Samans B."/>
            <person name="Grimm C."/>
            <person name="Basiewicz M."/>
            <person name="Murat C."/>
            <person name="Martin F."/>
            <person name="Kogel K.H."/>
        </authorList>
    </citation>
    <scope>NUCLEOTIDE SEQUENCE [LARGE SCALE GENOMIC DNA]</scope>
    <source>
        <strain evidence="18 19">DSM 11827</strain>
    </source>
</reference>
<dbReference type="GO" id="GO:0008017">
    <property type="term" value="F:microtubule binding"/>
    <property type="evidence" value="ECO:0007669"/>
    <property type="project" value="InterPro"/>
</dbReference>
<dbReference type="InterPro" id="IPR027417">
    <property type="entry name" value="P-loop_NTPase"/>
</dbReference>
<evidence type="ECO:0000256" key="13">
    <source>
        <dbReference type="ARBA" id="ARBA00034704"/>
    </source>
</evidence>
<dbReference type="SUPFAM" id="SSF58113">
    <property type="entry name" value="Apolipoprotein A-I"/>
    <property type="match status" value="1"/>
</dbReference>
<dbReference type="Pfam" id="PF13931">
    <property type="entry name" value="Microtub_bind"/>
    <property type="match status" value="1"/>
</dbReference>
<keyword evidence="8 14" id="KW-0067">ATP-binding</keyword>
<evidence type="ECO:0000259" key="17">
    <source>
        <dbReference type="PROSITE" id="PS50067"/>
    </source>
</evidence>
<evidence type="ECO:0000256" key="2">
    <source>
        <dbReference type="ARBA" id="ARBA00022490"/>
    </source>
</evidence>
<feature type="region of interest" description="Disordered" evidence="16">
    <location>
        <begin position="1007"/>
        <end position="1028"/>
    </location>
</feature>
<evidence type="ECO:0000256" key="12">
    <source>
        <dbReference type="ARBA" id="ARBA00023306"/>
    </source>
</evidence>
<feature type="domain" description="Kinesin motor" evidence="17">
    <location>
        <begin position="30"/>
        <end position="413"/>
    </location>
</feature>
<keyword evidence="12" id="KW-0131">Cell cycle</keyword>
<keyword evidence="10 14" id="KW-0505">Motor protein</keyword>
<dbReference type="InterPro" id="IPR047149">
    <property type="entry name" value="KIF11-like"/>
</dbReference>
<comment type="subcellular location">
    <subcellularLocation>
        <location evidence="1">Cytoplasm</location>
        <location evidence="1">Cytoskeleton</location>
    </subcellularLocation>
</comment>
<feature type="compositionally biased region" description="Basic and acidic residues" evidence="16">
    <location>
        <begin position="1095"/>
        <end position="1105"/>
    </location>
</feature>
<evidence type="ECO:0000313" key="19">
    <source>
        <dbReference type="Proteomes" id="UP000007148"/>
    </source>
</evidence>
<dbReference type="HOGENOM" id="CLU_001485_33_2_1"/>
<dbReference type="GO" id="GO:0005634">
    <property type="term" value="C:nucleus"/>
    <property type="evidence" value="ECO:0007669"/>
    <property type="project" value="TreeGrafter"/>
</dbReference>
<dbReference type="GO" id="GO:0007018">
    <property type="term" value="P:microtubule-based movement"/>
    <property type="evidence" value="ECO:0007669"/>
    <property type="project" value="InterPro"/>
</dbReference>
<keyword evidence="2" id="KW-0963">Cytoplasm</keyword>
<gene>
    <name evidence="18" type="ORF">PIIN_03693</name>
</gene>
<keyword evidence="19" id="KW-1185">Reference proteome</keyword>
<dbReference type="PROSITE" id="PS50067">
    <property type="entry name" value="KINESIN_MOTOR_2"/>
    <property type="match status" value="1"/>
</dbReference>
<feature type="binding site" evidence="14">
    <location>
        <begin position="124"/>
        <end position="131"/>
    </location>
    <ligand>
        <name>ATP</name>
        <dbReference type="ChEBI" id="CHEBI:30616"/>
    </ligand>
</feature>
<evidence type="ECO:0000256" key="5">
    <source>
        <dbReference type="ARBA" id="ARBA00022701"/>
    </source>
</evidence>
<evidence type="ECO:0000256" key="15">
    <source>
        <dbReference type="SAM" id="Coils"/>
    </source>
</evidence>
<dbReference type="SMART" id="SM00129">
    <property type="entry name" value="KISc"/>
    <property type="match status" value="1"/>
</dbReference>
<keyword evidence="3" id="KW-0597">Phosphoprotein</keyword>
<dbReference type="PROSITE" id="PS00411">
    <property type="entry name" value="KINESIN_MOTOR_1"/>
    <property type="match status" value="1"/>
</dbReference>
<protein>
    <submittedName>
        <fullName evidence="18">Related to KIP1-kinesin-related protein</fullName>
    </submittedName>
</protein>
<dbReference type="Pfam" id="PF00225">
    <property type="entry name" value="Kinesin"/>
    <property type="match status" value="1"/>
</dbReference>
<evidence type="ECO:0000256" key="8">
    <source>
        <dbReference type="ARBA" id="ARBA00022840"/>
    </source>
</evidence>
<evidence type="ECO:0000256" key="4">
    <source>
        <dbReference type="ARBA" id="ARBA00022618"/>
    </source>
</evidence>
<keyword evidence="7" id="KW-0498">Mitosis</keyword>
<evidence type="ECO:0000256" key="6">
    <source>
        <dbReference type="ARBA" id="ARBA00022741"/>
    </source>
</evidence>
<evidence type="ECO:0000256" key="14">
    <source>
        <dbReference type="PROSITE-ProRule" id="PRU00283"/>
    </source>
</evidence>
<dbReference type="Gene3D" id="3.40.850.10">
    <property type="entry name" value="Kinesin motor domain"/>
    <property type="match status" value="1"/>
</dbReference>
<dbReference type="STRING" id="1109443.G4TEK3"/>
<proteinExistence type="inferred from homology"/>
<keyword evidence="4" id="KW-0132">Cell division</keyword>
<evidence type="ECO:0000256" key="7">
    <source>
        <dbReference type="ARBA" id="ARBA00022776"/>
    </source>
</evidence>